<gene>
    <name evidence="1" type="ORF">BDN72DRAFT_959023</name>
</gene>
<organism evidence="1 2">
    <name type="scientific">Pluteus cervinus</name>
    <dbReference type="NCBI Taxonomy" id="181527"/>
    <lineage>
        <taxon>Eukaryota</taxon>
        <taxon>Fungi</taxon>
        <taxon>Dikarya</taxon>
        <taxon>Basidiomycota</taxon>
        <taxon>Agaricomycotina</taxon>
        <taxon>Agaricomycetes</taxon>
        <taxon>Agaricomycetidae</taxon>
        <taxon>Agaricales</taxon>
        <taxon>Pluteineae</taxon>
        <taxon>Pluteaceae</taxon>
        <taxon>Pluteus</taxon>
    </lineage>
</organism>
<name>A0ACD3AXM3_9AGAR</name>
<protein>
    <submittedName>
        <fullName evidence="1">Uncharacterized protein</fullName>
    </submittedName>
</protein>
<dbReference type="EMBL" id="ML208318">
    <property type="protein sequence ID" value="TFK70107.1"/>
    <property type="molecule type" value="Genomic_DNA"/>
</dbReference>
<evidence type="ECO:0000313" key="1">
    <source>
        <dbReference type="EMBL" id="TFK70107.1"/>
    </source>
</evidence>
<keyword evidence="2" id="KW-1185">Reference proteome</keyword>
<proteinExistence type="predicted"/>
<dbReference type="Proteomes" id="UP000308600">
    <property type="component" value="Unassembled WGS sequence"/>
</dbReference>
<evidence type="ECO:0000313" key="2">
    <source>
        <dbReference type="Proteomes" id="UP000308600"/>
    </source>
</evidence>
<sequence>MSIFPVELIENILAHVYAEYRPLENPVVLHQCALVCRTWRTISQSFIFSEILLSASHLDNKIKILRGNSCLHRYIRTLWLGNDGGICGVEAILNVLPRVQELYVLEYGLATVLIDGPAAERVLGNLTSLALEGSPIPFWIGTFYYCHSLRELKMRNSTFDVADTQKFPRNRAITRLHSLHISGTASSHMEILQWMLTPQCPFDLTALTTFRTSDRSDELESYAWIQEIVKLCAPTLQDIMIDPPTSIAGPNPSLTSGSLLYPSTLFNLRVITISIMQERYDYTNYIPWMTTFFSLLPIFNRLEEIRIPYMFRDHFDELEEGRIQIDLYDLEALDTTLTSSHLELKRVVFAIYKHSRCEFKILGPLLRELLPRLNEKGVLEIEISTTLGHMAEHDCWWRLAS</sequence>
<reference evidence="1 2" key="1">
    <citation type="journal article" date="2019" name="Nat. Ecol. Evol.">
        <title>Megaphylogeny resolves global patterns of mushroom evolution.</title>
        <authorList>
            <person name="Varga T."/>
            <person name="Krizsan K."/>
            <person name="Foldi C."/>
            <person name="Dima B."/>
            <person name="Sanchez-Garcia M."/>
            <person name="Sanchez-Ramirez S."/>
            <person name="Szollosi G.J."/>
            <person name="Szarkandi J.G."/>
            <person name="Papp V."/>
            <person name="Albert L."/>
            <person name="Andreopoulos W."/>
            <person name="Angelini C."/>
            <person name="Antonin V."/>
            <person name="Barry K.W."/>
            <person name="Bougher N.L."/>
            <person name="Buchanan P."/>
            <person name="Buyck B."/>
            <person name="Bense V."/>
            <person name="Catcheside P."/>
            <person name="Chovatia M."/>
            <person name="Cooper J."/>
            <person name="Damon W."/>
            <person name="Desjardin D."/>
            <person name="Finy P."/>
            <person name="Geml J."/>
            <person name="Haridas S."/>
            <person name="Hughes K."/>
            <person name="Justo A."/>
            <person name="Karasinski D."/>
            <person name="Kautmanova I."/>
            <person name="Kiss B."/>
            <person name="Kocsube S."/>
            <person name="Kotiranta H."/>
            <person name="LaButti K.M."/>
            <person name="Lechner B.E."/>
            <person name="Liimatainen K."/>
            <person name="Lipzen A."/>
            <person name="Lukacs Z."/>
            <person name="Mihaltcheva S."/>
            <person name="Morgado L.N."/>
            <person name="Niskanen T."/>
            <person name="Noordeloos M.E."/>
            <person name="Ohm R.A."/>
            <person name="Ortiz-Santana B."/>
            <person name="Ovrebo C."/>
            <person name="Racz N."/>
            <person name="Riley R."/>
            <person name="Savchenko A."/>
            <person name="Shiryaev A."/>
            <person name="Soop K."/>
            <person name="Spirin V."/>
            <person name="Szebenyi C."/>
            <person name="Tomsovsky M."/>
            <person name="Tulloss R.E."/>
            <person name="Uehling J."/>
            <person name="Grigoriev I.V."/>
            <person name="Vagvolgyi C."/>
            <person name="Papp T."/>
            <person name="Martin F.M."/>
            <person name="Miettinen O."/>
            <person name="Hibbett D.S."/>
            <person name="Nagy L.G."/>
        </authorList>
    </citation>
    <scope>NUCLEOTIDE SEQUENCE [LARGE SCALE GENOMIC DNA]</scope>
    <source>
        <strain evidence="1 2">NL-1719</strain>
    </source>
</reference>
<accession>A0ACD3AXM3</accession>